<gene>
    <name evidence="8" type="ORF">NQ318_008408</name>
</gene>
<dbReference type="Proteomes" id="UP001162162">
    <property type="component" value="Unassembled WGS sequence"/>
</dbReference>
<evidence type="ECO:0000313" key="9">
    <source>
        <dbReference type="Proteomes" id="UP001162162"/>
    </source>
</evidence>
<evidence type="ECO:0000259" key="7">
    <source>
        <dbReference type="Pfam" id="PF00135"/>
    </source>
</evidence>
<keyword evidence="5" id="KW-0325">Glycoprotein</keyword>
<proteinExistence type="inferred from homology"/>
<evidence type="ECO:0000256" key="2">
    <source>
        <dbReference type="ARBA" id="ARBA00022487"/>
    </source>
</evidence>
<dbReference type="EMBL" id="JAPWTK010001176">
    <property type="protein sequence ID" value="KAJ8933690.1"/>
    <property type="molecule type" value="Genomic_DNA"/>
</dbReference>
<dbReference type="PROSITE" id="PS00122">
    <property type="entry name" value="CARBOXYLESTERASE_B_1"/>
    <property type="match status" value="1"/>
</dbReference>
<dbReference type="Gene3D" id="3.40.50.1820">
    <property type="entry name" value="alpha/beta hydrolase"/>
    <property type="match status" value="1"/>
</dbReference>
<dbReference type="GO" id="GO:0052689">
    <property type="term" value="F:carboxylic ester hydrolase activity"/>
    <property type="evidence" value="ECO:0007669"/>
    <property type="project" value="UniProtKB-KW"/>
</dbReference>
<dbReference type="InterPro" id="IPR002018">
    <property type="entry name" value="CarbesteraseB"/>
</dbReference>
<dbReference type="InterPro" id="IPR029058">
    <property type="entry name" value="AB_hydrolase_fold"/>
</dbReference>
<evidence type="ECO:0000313" key="8">
    <source>
        <dbReference type="EMBL" id="KAJ8933690.1"/>
    </source>
</evidence>
<dbReference type="AlphaFoldDB" id="A0AAV8X4K6"/>
<evidence type="ECO:0000256" key="4">
    <source>
        <dbReference type="ARBA" id="ARBA00023157"/>
    </source>
</evidence>
<dbReference type="EC" id="3.1.1.-" evidence="6"/>
<evidence type="ECO:0000256" key="3">
    <source>
        <dbReference type="ARBA" id="ARBA00022801"/>
    </source>
</evidence>
<sequence length="264" mass="29472">MSAKKICIGSGAIELFFTLFVLSTYVENPVVELPLGKIEGAIKKSISGRNFLSFEGVPYGQPPVGKNRFEEPLPVEPWKGTKIARNIYKCLQYRHLRPESTEEPVVGNEDCLYLNIYTPSLDARAELDVIVFIHGGAFMFNYGGFQGPEVLLDRDIVYVNFNYRLGPLGFLSTEDDVVPGNNGLKDQIEAFKFIRDYIRYFGGNPNSVTISGNSAGAASVHFHYLMKKSRGLFNRGISQSGTALNPWVLMENPLEKTKTDRITT</sequence>
<evidence type="ECO:0000256" key="1">
    <source>
        <dbReference type="ARBA" id="ARBA00005964"/>
    </source>
</evidence>
<accession>A0AAV8X4K6</accession>
<keyword evidence="9" id="KW-1185">Reference proteome</keyword>
<dbReference type="PANTHER" id="PTHR43142:SF1">
    <property type="entry name" value="CARBOXYLIC ESTER HYDROLASE"/>
    <property type="match status" value="1"/>
</dbReference>
<protein>
    <recommendedName>
        <fullName evidence="6">Carboxylic ester hydrolase</fullName>
        <ecNumber evidence="6">3.1.1.-</ecNumber>
    </recommendedName>
</protein>
<dbReference type="Pfam" id="PF00135">
    <property type="entry name" value="COesterase"/>
    <property type="match status" value="1"/>
</dbReference>
<dbReference type="PANTHER" id="PTHR43142">
    <property type="entry name" value="CARBOXYLIC ESTER HYDROLASE"/>
    <property type="match status" value="1"/>
</dbReference>
<name>A0AAV8X4K6_9CUCU</name>
<keyword evidence="3 6" id="KW-0378">Hydrolase</keyword>
<feature type="domain" description="Carboxylesterase type B" evidence="7">
    <location>
        <begin position="28"/>
        <end position="258"/>
    </location>
</feature>
<keyword evidence="4" id="KW-1015">Disulfide bond</keyword>
<evidence type="ECO:0000256" key="6">
    <source>
        <dbReference type="RuleBase" id="RU361235"/>
    </source>
</evidence>
<comment type="caution">
    <text evidence="8">The sequence shown here is derived from an EMBL/GenBank/DDBJ whole genome shotgun (WGS) entry which is preliminary data.</text>
</comment>
<comment type="similarity">
    <text evidence="1 6">Belongs to the type-B carboxylesterase/lipase family.</text>
</comment>
<keyword evidence="2" id="KW-0719">Serine esterase</keyword>
<dbReference type="InterPro" id="IPR019819">
    <property type="entry name" value="Carboxylesterase_B_CS"/>
</dbReference>
<evidence type="ECO:0000256" key="5">
    <source>
        <dbReference type="ARBA" id="ARBA00023180"/>
    </source>
</evidence>
<reference evidence="8" key="1">
    <citation type="journal article" date="2023" name="Insect Mol. Biol.">
        <title>Genome sequencing provides insights into the evolution of gene families encoding plant cell wall-degrading enzymes in longhorned beetles.</title>
        <authorList>
            <person name="Shin N.R."/>
            <person name="Okamura Y."/>
            <person name="Kirsch R."/>
            <person name="Pauchet Y."/>
        </authorList>
    </citation>
    <scope>NUCLEOTIDE SEQUENCE</scope>
    <source>
        <strain evidence="8">AMC_N1</strain>
    </source>
</reference>
<organism evidence="8 9">
    <name type="scientific">Aromia moschata</name>
    <dbReference type="NCBI Taxonomy" id="1265417"/>
    <lineage>
        <taxon>Eukaryota</taxon>
        <taxon>Metazoa</taxon>
        <taxon>Ecdysozoa</taxon>
        <taxon>Arthropoda</taxon>
        <taxon>Hexapoda</taxon>
        <taxon>Insecta</taxon>
        <taxon>Pterygota</taxon>
        <taxon>Neoptera</taxon>
        <taxon>Endopterygota</taxon>
        <taxon>Coleoptera</taxon>
        <taxon>Polyphaga</taxon>
        <taxon>Cucujiformia</taxon>
        <taxon>Chrysomeloidea</taxon>
        <taxon>Cerambycidae</taxon>
        <taxon>Cerambycinae</taxon>
        <taxon>Callichromatini</taxon>
        <taxon>Aromia</taxon>
    </lineage>
</organism>
<dbReference type="SUPFAM" id="SSF53474">
    <property type="entry name" value="alpha/beta-Hydrolases"/>
    <property type="match status" value="1"/>
</dbReference>
<dbReference type="PROSITE" id="PS00941">
    <property type="entry name" value="CARBOXYLESTERASE_B_2"/>
    <property type="match status" value="1"/>
</dbReference>
<dbReference type="InterPro" id="IPR019826">
    <property type="entry name" value="Carboxylesterase_B_AS"/>
</dbReference>